<proteinExistence type="predicted"/>
<organism evidence="1 2">
    <name type="scientific">Macrosiphum euphorbiae</name>
    <name type="common">potato aphid</name>
    <dbReference type="NCBI Taxonomy" id="13131"/>
    <lineage>
        <taxon>Eukaryota</taxon>
        <taxon>Metazoa</taxon>
        <taxon>Ecdysozoa</taxon>
        <taxon>Arthropoda</taxon>
        <taxon>Hexapoda</taxon>
        <taxon>Insecta</taxon>
        <taxon>Pterygota</taxon>
        <taxon>Neoptera</taxon>
        <taxon>Paraneoptera</taxon>
        <taxon>Hemiptera</taxon>
        <taxon>Sternorrhyncha</taxon>
        <taxon>Aphidomorpha</taxon>
        <taxon>Aphidoidea</taxon>
        <taxon>Aphididae</taxon>
        <taxon>Macrosiphini</taxon>
        <taxon>Macrosiphum</taxon>
    </lineage>
</organism>
<evidence type="ECO:0000313" key="1">
    <source>
        <dbReference type="EMBL" id="CAI6365447.1"/>
    </source>
</evidence>
<reference evidence="1 2" key="1">
    <citation type="submission" date="2023-01" db="EMBL/GenBank/DDBJ databases">
        <authorList>
            <person name="Whitehead M."/>
        </authorList>
    </citation>
    <scope>NUCLEOTIDE SEQUENCE [LARGE SCALE GENOMIC DNA]</scope>
</reference>
<dbReference type="Proteomes" id="UP001160148">
    <property type="component" value="Unassembled WGS sequence"/>
</dbReference>
<gene>
    <name evidence="1" type="ORF">MEUPH1_LOCUS20160</name>
</gene>
<protein>
    <submittedName>
        <fullName evidence="1">Uncharacterized protein</fullName>
    </submittedName>
</protein>
<keyword evidence="2" id="KW-1185">Reference proteome</keyword>
<comment type="caution">
    <text evidence="1">The sequence shown here is derived from an EMBL/GenBank/DDBJ whole genome shotgun (WGS) entry which is preliminary data.</text>
</comment>
<dbReference type="EMBL" id="CARXXK010000004">
    <property type="protein sequence ID" value="CAI6365447.1"/>
    <property type="molecule type" value="Genomic_DNA"/>
</dbReference>
<dbReference type="AlphaFoldDB" id="A0AAV0XC72"/>
<name>A0AAV0XC72_9HEMI</name>
<sequence length="162" mass="18703">MTTKAFRVLEFIRRHSSNFSSTNCLLALYYALVRSVIEYGSVVWSPYTAVDICRIDRVRNSFMRFAGHRLNIPHSPHDYGPISQALRLDSLSVRRDNFGITFIQGLIEGRVDAPRLLGELSFRIPSNTRLQSNFYILTNKSNFSRNSPLLRMMHNANNNIDY</sequence>
<accession>A0AAV0XC72</accession>
<evidence type="ECO:0000313" key="2">
    <source>
        <dbReference type="Proteomes" id="UP001160148"/>
    </source>
</evidence>